<keyword evidence="3 8" id="KW-0032">Aminotransferase</keyword>
<name>A0AAV7YCB7_9EUKA</name>
<evidence type="ECO:0000256" key="3">
    <source>
        <dbReference type="ARBA" id="ARBA00022576"/>
    </source>
</evidence>
<evidence type="ECO:0000256" key="6">
    <source>
        <dbReference type="ARBA" id="ARBA00047665"/>
    </source>
</evidence>
<evidence type="ECO:0000259" key="9">
    <source>
        <dbReference type="Pfam" id="PF01571"/>
    </source>
</evidence>
<dbReference type="NCBIfam" id="TIGR00528">
    <property type="entry name" value="gcvT"/>
    <property type="match status" value="1"/>
</dbReference>
<dbReference type="InterPro" id="IPR028896">
    <property type="entry name" value="GcvT/YgfZ/DmdA"/>
</dbReference>
<dbReference type="InterPro" id="IPR029043">
    <property type="entry name" value="GcvT/YgfZ_C"/>
</dbReference>
<comment type="caution">
    <text evidence="11">The sequence shown here is derived from an EMBL/GenBank/DDBJ whole genome shotgun (WGS) entry which is preliminary data.</text>
</comment>
<comment type="function">
    <text evidence="8">The glycine cleavage system catalyzes the degradation of glycine.</text>
</comment>
<dbReference type="PANTHER" id="PTHR43757:SF2">
    <property type="entry name" value="AMINOMETHYLTRANSFERASE, MITOCHONDRIAL"/>
    <property type="match status" value="1"/>
</dbReference>
<dbReference type="SUPFAM" id="SSF103025">
    <property type="entry name" value="Folate-binding domain"/>
    <property type="match status" value="1"/>
</dbReference>
<dbReference type="Proteomes" id="UP001146793">
    <property type="component" value="Unassembled WGS sequence"/>
</dbReference>
<dbReference type="Pfam" id="PF01571">
    <property type="entry name" value="GCV_T"/>
    <property type="match status" value="1"/>
</dbReference>
<dbReference type="Gene3D" id="3.30.1360.120">
    <property type="entry name" value="Probable tRNA modification gtpase trme, domain 1"/>
    <property type="match status" value="1"/>
</dbReference>
<dbReference type="Pfam" id="PF08669">
    <property type="entry name" value="GCV_T_C"/>
    <property type="match status" value="1"/>
</dbReference>
<dbReference type="Gene3D" id="3.30.70.1400">
    <property type="entry name" value="Aminomethyltransferase beta-barrel domains"/>
    <property type="match status" value="1"/>
</dbReference>
<dbReference type="PANTHER" id="PTHR43757">
    <property type="entry name" value="AMINOMETHYLTRANSFERASE"/>
    <property type="match status" value="1"/>
</dbReference>
<dbReference type="NCBIfam" id="NF001567">
    <property type="entry name" value="PRK00389.1"/>
    <property type="match status" value="1"/>
</dbReference>
<feature type="domain" description="Aminomethyltransferase C-terminal" evidence="10">
    <location>
        <begin position="319"/>
        <end position="396"/>
    </location>
</feature>
<dbReference type="InterPro" id="IPR006222">
    <property type="entry name" value="GCVT_N"/>
</dbReference>
<evidence type="ECO:0000313" key="11">
    <source>
        <dbReference type="EMBL" id="KAJ3426274.1"/>
    </source>
</evidence>
<comment type="catalytic activity">
    <reaction evidence="6 8">
        <text>N(6)-[(R)-S(8)-aminomethyldihydrolipoyl]-L-lysyl-[protein] + (6S)-5,6,7,8-tetrahydrofolate = N(6)-[(R)-dihydrolipoyl]-L-lysyl-[protein] + (6R)-5,10-methylene-5,6,7,8-tetrahydrofolate + NH4(+)</text>
        <dbReference type="Rhea" id="RHEA:16945"/>
        <dbReference type="Rhea" id="RHEA-COMP:10475"/>
        <dbReference type="Rhea" id="RHEA-COMP:10492"/>
        <dbReference type="ChEBI" id="CHEBI:15636"/>
        <dbReference type="ChEBI" id="CHEBI:28938"/>
        <dbReference type="ChEBI" id="CHEBI:57453"/>
        <dbReference type="ChEBI" id="CHEBI:83100"/>
        <dbReference type="ChEBI" id="CHEBI:83143"/>
        <dbReference type="EC" id="2.1.2.10"/>
    </reaction>
</comment>
<dbReference type="GO" id="GO:0008483">
    <property type="term" value="F:transaminase activity"/>
    <property type="evidence" value="ECO:0007669"/>
    <property type="project" value="UniProtKB-KW"/>
</dbReference>
<dbReference type="Gene3D" id="2.40.30.110">
    <property type="entry name" value="Aminomethyltransferase beta-barrel domains"/>
    <property type="match status" value="1"/>
</dbReference>
<evidence type="ECO:0000256" key="8">
    <source>
        <dbReference type="RuleBase" id="RU003981"/>
    </source>
</evidence>
<evidence type="ECO:0000256" key="1">
    <source>
        <dbReference type="ARBA" id="ARBA00008609"/>
    </source>
</evidence>
<evidence type="ECO:0000256" key="4">
    <source>
        <dbReference type="ARBA" id="ARBA00022679"/>
    </source>
</evidence>
<evidence type="ECO:0000256" key="5">
    <source>
        <dbReference type="ARBA" id="ARBA00031395"/>
    </source>
</evidence>
<comment type="similarity">
    <text evidence="1 8">Belongs to the GcvT family.</text>
</comment>
<dbReference type="GO" id="GO:0005960">
    <property type="term" value="C:glycine cleavage complex"/>
    <property type="evidence" value="ECO:0007669"/>
    <property type="project" value="InterPro"/>
</dbReference>
<dbReference type="EMBL" id="JANTQA010000070">
    <property type="protein sequence ID" value="KAJ3426274.1"/>
    <property type="molecule type" value="Genomic_DNA"/>
</dbReference>
<sequence length="402" mass="45269">MLSNSLQLLGNTSVSRFFSAHHGPILKTALNDLHKAHGGKMVPFCGWEMPIKYNDLSIIQSHVHTRLYASIFDVSHMGAYRIYGPDRVKFFNRLVVADVDAIKPWDNKLTCFTNENGGIIDDCMVCNKEDHLYLVVNAGSQPKDHIHITKQLEIFKSEMGSKYRGVQINFIDQMSLLAIQGPLSQRIMQRLTGMKKLNKMKFMKAAKGKIDNVNFEFGRWGYTGEDGFELAIENPKDALKIGELLINQPEVKFAGLGARDSLRLESGLCLYGNDMTEEINPVEASLMWLISKKKRKEGGFVGYEKIKSQILKPKSVKQKRVGFELNGGAPARHNAEVYDMEGKKIGWVSSGGPSPLVKKPIGMCFVPPKFAKLGTQIQIKIRKKMSTGKIVRMPFYPDSYYK</sequence>
<dbReference type="InterPro" id="IPR027266">
    <property type="entry name" value="TrmE/GcvT-like"/>
</dbReference>
<reference evidence="11" key="1">
    <citation type="submission" date="2022-08" db="EMBL/GenBank/DDBJ databases">
        <title>Novel sulphate-reducing endosymbionts in the free-living metamonad Anaeramoeba.</title>
        <authorList>
            <person name="Jerlstrom-Hultqvist J."/>
            <person name="Cepicka I."/>
            <person name="Gallot-Lavallee L."/>
            <person name="Salas-Leiva D."/>
            <person name="Curtis B.A."/>
            <person name="Zahonova K."/>
            <person name="Pipaliya S."/>
            <person name="Dacks J."/>
            <person name="Roger A.J."/>
        </authorList>
    </citation>
    <scope>NUCLEOTIDE SEQUENCE</scope>
    <source>
        <strain evidence="11">Busselton2</strain>
    </source>
</reference>
<dbReference type="GO" id="GO:0006546">
    <property type="term" value="P:glycine catabolic process"/>
    <property type="evidence" value="ECO:0007669"/>
    <property type="project" value="InterPro"/>
</dbReference>
<dbReference type="AlphaFoldDB" id="A0AAV7YCB7"/>
<keyword evidence="8" id="KW-0809">Transit peptide</keyword>
<dbReference type="SUPFAM" id="SSF101790">
    <property type="entry name" value="Aminomethyltransferase beta-barrel domain"/>
    <property type="match status" value="1"/>
</dbReference>
<feature type="binding site" evidence="7">
    <location>
        <position position="229"/>
    </location>
    <ligand>
        <name>substrate</name>
    </ligand>
</feature>
<keyword evidence="8" id="KW-0496">Mitochondrion</keyword>
<dbReference type="InterPro" id="IPR013977">
    <property type="entry name" value="GcvT_C"/>
</dbReference>
<evidence type="ECO:0000313" key="12">
    <source>
        <dbReference type="Proteomes" id="UP001146793"/>
    </source>
</evidence>
<organism evidence="11 12">
    <name type="scientific">Anaeramoeba flamelloides</name>
    <dbReference type="NCBI Taxonomy" id="1746091"/>
    <lineage>
        <taxon>Eukaryota</taxon>
        <taxon>Metamonada</taxon>
        <taxon>Anaeramoebidae</taxon>
        <taxon>Anaeramoeba</taxon>
    </lineage>
</organism>
<accession>A0AAV7YCB7</accession>
<protein>
    <recommendedName>
        <fullName evidence="2 8">Aminomethyltransferase</fullName>
        <ecNumber evidence="2 8">2.1.2.10</ecNumber>
    </recommendedName>
    <alternativeName>
        <fullName evidence="5 8">Glycine cleavage system T protein</fullName>
    </alternativeName>
</protein>
<evidence type="ECO:0000256" key="7">
    <source>
        <dbReference type="PIRSR" id="PIRSR006487-1"/>
    </source>
</evidence>
<dbReference type="GO" id="GO:0005739">
    <property type="term" value="C:mitochondrion"/>
    <property type="evidence" value="ECO:0007669"/>
    <property type="project" value="UniProtKB-SubCell"/>
</dbReference>
<dbReference type="Gene3D" id="4.10.1250.10">
    <property type="entry name" value="Aminomethyltransferase fragment"/>
    <property type="match status" value="1"/>
</dbReference>
<feature type="domain" description="GCVT N-terminal" evidence="9">
    <location>
        <begin position="31"/>
        <end position="294"/>
    </location>
</feature>
<dbReference type="EC" id="2.1.2.10" evidence="2 8"/>
<gene>
    <name evidence="11" type="ORF">M0812_28727</name>
</gene>
<comment type="subcellular location">
    <subcellularLocation>
        <location evidence="8">Mitochondrion</location>
    </subcellularLocation>
</comment>
<proteinExistence type="inferred from homology"/>
<comment type="subunit">
    <text evidence="8">The glycine cleavage system is composed of four proteins: P, T, L and H.</text>
</comment>
<evidence type="ECO:0000259" key="10">
    <source>
        <dbReference type="Pfam" id="PF08669"/>
    </source>
</evidence>
<dbReference type="PIRSF" id="PIRSF006487">
    <property type="entry name" value="GcvT"/>
    <property type="match status" value="1"/>
</dbReference>
<dbReference type="GO" id="GO:0004047">
    <property type="term" value="F:aminomethyltransferase activity"/>
    <property type="evidence" value="ECO:0007669"/>
    <property type="project" value="UniProtKB-EC"/>
</dbReference>
<dbReference type="FunFam" id="3.30.70.1400:FF:000001">
    <property type="entry name" value="Aminomethyltransferase"/>
    <property type="match status" value="1"/>
</dbReference>
<dbReference type="InterPro" id="IPR006223">
    <property type="entry name" value="GcvT"/>
</dbReference>
<evidence type="ECO:0000256" key="2">
    <source>
        <dbReference type="ARBA" id="ARBA00012616"/>
    </source>
</evidence>
<keyword evidence="4 8" id="KW-0808">Transferase</keyword>